<accession>A0A9P5MT71</accession>
<feature type="transmembrane region" description="Helical" evidence="1">
    <location>
        <begin position="160"/>
        <end position="180"/>
    </location>
</feature>
<evidence type="ECO:0000313" key="3">
    <source>
        <dbReference type="Proteomes" id="UP000759537"/>
    </source>
</evidence>
<evidence type="ECO:0000256" key="1">
    <source>
        <dbReference type="SAM" id="Phobius"/>
    </source>
</evidence>
<feature type="transmembrane region" description="Helical" evidence="1">
    <location>
        <begin position="134"/>
        <end position="154"/>
    </location>
</feature>
<dbReference type="AlphaFoldDB" id="A0A9P5MT71"/>
<feature type="transmembrane region" description="Helical" evidence="1">
    <location>
        <begin position="60"/>
        <end position="79"/>
    </location>
</feature>
<reference evidence="2" key="1">
    <citation type="submission" date="2019-10" db="EMBL/GenBank/DDBJ databases">
        <authorList>
            <consortium name="DOE Joint Genome Institute"/>
            <person name="Kuo A."/>
            <person name="Miyauchi S."/>
            <person name="Kiss E."/>
            <person name="Drula E."/>
            <person name="Kohler A."/>
            <person name="Sanchez-Garcia M."/>
            <person name="Andreopoulos B."/>
            <person name="Barry K.W."/>
            <person name="Bonito G."/>
            <person name="Buee M."/>
            <person name="Carver A."/>
            <person name="Chen C."/>
            <person name="Cichocki N."/>
            <person name="Clum A."/>
            <person name="Culley D."/>
            <person name="Crous P.W."/>
            <person name="Fauchery L."/>
            <person name="Girlanda M."/>
            <person name="Hayes R."/>
            <person name="Keri Z."/>
            <person name="LaButti K."/>
            <person name="Lipzen A."/>
            <person name="Lombard V."/>
            <person name="Magnuson J."/>
            <person name="Maillard F."/>
            <person name="Morin E."/>
            <person name="Murat C."/>
            <person name="Nolan M."/>
            <person name="Ohm R."/>
            <person name="Pangilinan J."/>
            <person name="Pereira M."/>
            <person name="Perotto S."/>
            <person name="Peter M."/>
            <person name="Riley R."/>
            <person name="Sitrit Y."/>
            <person name="Stielow B."/>
            <person name="Szollosi G."/>
            <person name="Zifcakova L."/>
            <person name="Stursova M."/>
            <person name="Spatafora J.W."/>
            <person name="Tedersoo L."/>
            <person name="Vaario L.-M."/>
            <person name="Yamada A."/>
            <person name="Yan M."/>
            <person name="Wang P."/>
            <person name="Xu J."/>
            <person name="Bruns T."/>
            <person name="Baldrian P."/>
            <person name="Vilgalys R."/>
            <person name="Henrissat B."/>
            <person name="Grigoriev I.V."/>
            <person name="Hibbett D."/>
            <person name="Nagy L.G."/>
            <person name="Martin F.M."/>
        </authorList>
    </citation>
    <scope>NUCLEOTIDE SEQUENCE</scope>
    <source>
        <strain evidence="2">Prilba</strain>
    </source>
</reference>
<sequence length="200" mass="22370">MSFSSTTPMQVASALKKRTPFAFASDEDNSPADATILDDQEQEEVIRTLKVENDTFDRQIWLSLRIVMGCFAFLYALYLFRRANPLSPLLSPNAQPPRIAFDIPFALLHAMTLLGLTVLFQLDDHALGVRFPAPNYALVYAVTAIAPAYCSLTGQGLTNIIWWSFAFVAVALHHFFRSLILQGRKNISRLEALKYNARGA</sequence>
<proteinExistence type="predicted"/>
<keyword evidence="3" id="KW-1185">Reference proteome</keyword>
<evidence type="ECO:0000313" key="2">
    <source>
        <dbReference type="EMBL" id="KAF8478013.1"/>
    </source>
</evidence>
<keyword evidence="1" id="KW-0812">Transmembrane</keyword>
<organism evidence="2 3">
    <name type="scientific">Russula ochroleuca</name>
    <dbReference type="NCBI Taxonomy" id="152965"/>
    <lineage>
        <taxon>Eukaryota</taxon>
        <taxon>Fungi</taxon>
        <taxon>Dikarya</taxon>
        <taxon>Basidiomycota</taxon>
        <taxon>Agaricomycotina</taxon>
        <taxon>Agaricomycetes</taxon>
        <taxon>Russulales</taxon>
        <taxon>Russulaceae</taxon>
        <taxon>Russula</taxon>
    </lineage>
</organism>
<feature type="transmembrane region" description="Helical" evidence="1">
    <location>
        <begin position="99"/>
        <end position="122"/>
    </location>
</feature>
<comment type="caution">
    <text evidence="2">The sequence shown here is derived from an EMBL/GenBank/DDBJ whole genome shotgun (WGS) entry which is preliminary data.</text>
</comment>
<keyword evidence="1" id="KW-0472">Membrane</keyword>
<dbReference type="EMBL" id="WHVB01000012">
    <property type="protein sequence ID" value="KAF8478013.1"/>
    <property type="molecule type" value="Genomic_DNA"/>
</dbReference>
<gene>
    <name evidence="2" type="ORF">DFH94DRAFT_753109</name>
</gene>
<protein>
    <submittedName>
        <fullName evidence="2">Uncharacterized protein</fullName>
    </submittedName>
</protein>
<dbReference type="OrthoDB" id="3358048at2759"/>
<name>A0A9P5MT71_9AGAM</name>
<dbReference type="Proteomes" id="UP000759537">
    <property type="component" value="Unassembled WGS sequence"/>
</dbReference>
<reference evidence="2" key="2">
    <citation type="journal article" date="2020" name="Nat. Commun.">
        <title>Large-scale genome sequencing of mycorrhizal fungi provides insights into the early evolution of symbiotic traits.</title>
        <authorList>
            <person name="Miyauchi S."/>
            <person name="Kiss E."/>
            <person name="Kuo A."/>
            <person name="Drula E."/>
            <person name="Kohler A."/>
            <person name="Sanchez-Garcia M."/>
            <person name="Morin E."/>
            <person name="Andreopoulos B."/>
            <person name="Barry K.W."/>
            <person name="Bonito G."/>
            <person name="Buee M."/>
            <person name="Carver A."/>
            <person name="Chen C."/>
            <person name="Cichocki N."/>
            <person name="Clum A."/>
            <person name="Culley D."/>
            <person name="Crous P.W."/>
            <person name="Fauchery L."/>
            <person name="Girlanda M."/>
            <person name="Hayes R.D."/>
            <person name="Keri Z."/>
            <person name="LaButti K."/>
            <person name="Lipzen A."/>
            <person name="Lombard V."/>
            <person name="Magnuson J."/>
            <person name="Maillard F."/>
            <person name="Murat C."/>
            <person name="Nolan M."/>
            <person name="Ohm R.A."/>
            <person name="Pangilinan J."/>
            <person name="Pereira M.F."/>
            <person name="Perotto S."/>
            <person name="Peter M."/>
            <person name="Pfister S."/>
            <person name="Riley R."/>
            <person name="Sitrit Y."/>
            <person name="Stielow J.B."/>
            <person name="Szollosi G."/>
            <person name="Zifcakova L."/>
            <person name="Stursova M."/>
            <person name="Spatafora J.W."/>
            <person name="Tedersoo L."/>
            <person name="Vaario L.M."/>
            <person name="Yamada A."/>
            <person name="Yan M."/>
            <person name="Wang P."/>
            <person name="Xu J."/>
            <person name="Bruns T."/>
            <person name="Baldrian P."/>
            <person name="Vilgalys R."/>
            <person name="Dunand C."/>
            <person name="Henrissat B."/>
            <person name="Grigoriev I.V."/>
            <person name="Hibbett D."/>
            <person name="Nagy L.G."/>
            <person name="Martin F.M."/>
        </authorList>
    </citation>
    <scope>NUCLEOTIDE SEQUENCE</scope>
    <source>
        <strain evidence="2">Prilba</strain>
    </source>
</reference>
<keyword evidence="1" id="KW-1133">Transmembrane helix</keyword>